<dbReference type="EMBL" id="OU594961">
    <property type="protein sequence ID" value="CAG9285545.1"/>
    <property type="molecule type" value="Genomic_DNA"/>
</dbReference>
<proteinExistence type="predicted"/>
<reference evidence="1" key="1">
    <citation type="submission" date="2022-02" db="EMBL/GenBank/DDBJ databases">
        <authorList>
            <person name="Giguere J D."/>
        </authorList>
    </citation>
    <scope>NUCLEOTIDE SEQUENCE</scope>
    <source>
        <strain evidence="1">CCAP 1055/1</strain>
    </source>
</reference>
<evidence type="ECO:0000313" key="1">
    <source>
        <dbReference type="EMBL" id="CAG9285545.1"/>
    </source>
</evidence>
<dbReference type="AlphaFoldDB" id="A0A8J9T883"/>
<sequence length="445" mass="50691">MLPTGWFTKTNRLRLSTLEHWLPDGGGAGAPVEGHLHLTLPDLVTNGWTWSTVYNFLDDDSTLRVVWVQPHDAFLIPGGLDDIFGQQPHFHGYTRRISVQVLTVTGLFMNTYSDSYENYMTVSVYANSPAQAALTIDDLFRLIPSSRLEGLRLVSNQGEEFPLDSHVTRQFLEANQHLKTLQFLYGTFSEEHCRVIANTMRTTHLHFREAQLRDDGRALIECLRNNQGPTRLTLDDTQISEHNLEAIVDSIQANQQLKRLGLSDMKLTNQLVQTLSATLRKNRWLVELDLTWNSISDENWSDLNLTIRDHPTLQALNLYATTNAGVGEIPTSRKISRTLAIWDMVRKNEILQEINLSSTENDENLMPNIRGCLVLNQHRPKMERLCAETVYQRQTLLGRALVAAGRQETYGPDLQFLLVSRNVETILAAPRQSRPFPENKRARVI</sequence>
<dbReference type="InterPro" id="IPR032675">
    <property type="entry name" value="LRR_dom_sf"/>
</dbReference>
<dbReference type="Proteomes" id="UP000836788">
    <property type="component" value="Chromosome 20"/>
</dbReference>
<accession>A0A8J9T883</accession>
<dbReference type="PANTHER" id="PTHR24114:SF2">
    <property type="entry name" value="F-BOX DOMAIN-CONTAINING PROTEIN-RELATED"/>
    <property type="match status" value="1"/>
</dbReference>
<gene>
    <name evidence="1" type="ORF">PTTT1_LOCUS29409</name>
</gene>
<protein>
    <submittedName>
        <fullName evidence="1">Uncharacterized protein</fullName>
    </submittedName>
</protein>
<dbReference type="SUPFAM" id="SSF52047">
    <property type="entry name" value="RNI-like"/>
    <property type="match status" value="1"/>
</dbReference>
<dbReference type="InterPro" id="IPR052394">
    <property type="entry name" value="LRR-containing"/>
</dbReference>
<dbReference type="PANTHER" id="PTHR24114">
    <property type="entry name" value="LEUCINE RICH REPEAT FAMILY PROTEIN"/>
    <property type="match status" value="1"/>
</dbReference>
<organism evidence="1">
    <name type="scientific">Phaeodactylum tricornutum</name>
    <name type="common">Diatom</name>
    <dbReference type="NCBI Taxonomy" id="2850"/>
    <lineage>
        <taxon>Eukaryota</taxon>
        <taxon>Sar</taxon>
        <taxon>Stramenopiles</taxon>
        <taxon>Ochrophyta</taxon>
        <taxon>Bacillariophyta</taxon>
        <taxon>Bacillariophyceae</taxon>
        <taxon>Bacillariophycidae</taxon>
        <taxon>Naviculales</taxon>
        <taxon>Phaeodactylaceae</taxon>
        <taxon>Phaeodactylum</taxon>
    </lineage>
</organism>
<name>A0A8J9T883_PHATR</name>
<dbReference type="Gene3D" id="3.80.10.10">
    <property type="entry name" value="Ribonuclease Inhibitor"/>
    <property type="match status" value="1"/>
</dbReference>